<dbReference type="PANTHER" id="PTHR47356:SF2">
    <property type="entry name" value="FAD-BINDING DOMAIN-CONTAINING PROTEIN-RELATED"/>
    <property type="match status" value="1"/>
</dbReference>
<comment type="similarity">
    <text evidence="1">Belongs to the paxM FAD-dependent monooxygenase family.</text>
</comment>
<dbReference type="GO" id="GO:0004497">
    <property type="term" value="F:monooxygenase activity"/>
    <property type="evidence" value="ECO:0007669"/>
    <property type="project" value="InterPro"/>
</dbReference>
<evidence type="ECO:0000256" key="3">
    <source>
        <dbReference type="ARBA" id="ARBA00022827"/>
    </source>
</evidence>
<proteinExistence type="inferred from homology"/>
<keyword evidence="3" id="KW-0274">FAD</keyword>
<feature type="domain" description="FAD-binding" evidence="5">
    <location>
        <begin position="10"/>
        <end position="375"/>
    </location>
</feature>
<protein>
    <recommendedName>
        <fullName evidence="5">FAD-binding domain-containing protein</fullName>
    </recommendedName>
</protein>
<evidence type="ECO:0000259" key="5">
    <source>
        <dbReference type="Pfam" id="PF01494"/>
    </source>
</evidence>
<comment type="caution">
    <text evidence="6">The sequence shown here is derived from an EMBL/GenBank/DDBJ whole genome shotgun (WGS) entry which is preliminary data.</text>
</comment>
<dbReference type="Proteomes" id="UP000256328">
    <property type="component" value="Unassembled WGS sequence"/>
</dbReference>
<dbReference type="PRINTS" id="PR00420">
    <property type="entry name" value="RNGMNOXGNASE"/>
</dbReference>
<dbReference type="OrthoDB" id="10029326at2759"/>
<dbReference type="PANTHER" id="PTHR47356">
    <property type="entry name" value="FAD-DEPENDENT MONOOXYGENASE ASQG-RELATED"/>
    <property type="match status" value="1"/>
</dbReference>
<evidence type="ECO:0000256" key="4">
    <source>
        <dbReference type="ARBA" id="ARBA00023002"/>
    </source>
</evidence>
<evidence type="ECO:0000313" key="6">
    <source>
        <dbReference type="EMBL" id="RDW85490.1"/>
    </source>
</evidence>
<dbReference type="AlphaFoldDB" id="A0A3D8SGN0"/>
<keyword evidence="4" id="KW-0560">Oxidoreductase</keyword>
<evidence type="ECO:0000256" key="2">
    <source>
        <dbReference type="ARBA" id="ARBA00022630"/>
    </source>
</evidence>
<dbReference type="EMBL" id="PDLN01000005">
    <property type="protein sequence ID" value="RDW85490.1"/>
    <property type="molecule type" value="Genomic_DNA"/>
</dbReference>
<keyword evidence="2" id="KW-0285">Flavoprotein</keyword>
<dbReference type="InterPro" id="IPR050562">
    <property type="entry name" value="FAD_mOase_fung"/>
</dbReference>
<name>A0A3D8SGN0_9HELO</name>
<accession>A0A3D8SGN0</accession>
<evidence type="ECO:0000256" key="1">
    <source>
        <dbReference type="ARBA" id="ARBA00007992"/>
    </source>
</evidence>
<keyword evidence="7" id="KW-1185">Reference proteome</keyword>
<gene>
    <name evidence="6" type="ORF">BP5796_03815</name>
</gene>
<evidence type="ECO:0000313" key="7">
    <source>
        <dbReference type="Proteomes" id="UP000256328"/>
    </source>
</evidence>
<organism evidence="6 7">
    <name type="scientific">Coleophoma crateriformis</name>
    <dbReference type="NCBI Taxonomy" id="565419"/>
    <lineage>
        <taxon>Eukaryota</taxon>
        <taxon>Fungi</taxon>
        <taxon>Dikarya</taxon>
        <taxon>Ascomycota</taxon>
        <taxon>Pezizomycotina</taxon>
        <taxon>Leotiomycetes</taxon>
        <taxon>Helotiales</taxon>
        <taxon>Dermateaceae</taxon>
        <taxon>Coleophoma</taxon>
    </lineage>
</organism>
<dbReference type="SUPFAM" id="SSF51905">
    <property type="entry name" value="FAD/NAD(P)-binding domain"/>
    <property type="match status" value="1"/>
</dbReference>
<dbReference type="InterPro" id="IPR036188">
    <property type="entry name" value="FAD/NAD-bd_sf"/>
</dbReference>
<dbReference type="Pfam" id="PF01494">
    <property type="entry name" value="FAD_binding_3"/>
    <property type="match status" value="1"/>
</dbReference>
<reference evidence="6 7" key="1">
    <citation type="journal article" date="2018" name="IMA Fungus">
        <title>IMA Genome-F 9: Draft genome sequence of Annulohypoxylon stygium, Aspergillus mulundensis, Berkeleyomyces basicola (syn. Thielaviopsis basicola), Ceratocystis smalleyi, two Cercospora beticola strains, Coleophoma cylindrospora, Fusarium fracticaudum, Phialophora cf. hyalina, and Morchella septimelata.</title>
        <authorList>
            <person name="Wingfield B.D."/>
            <person name="Bills G.F."/>
            <person name="Dong Y."/>
            <person name="Huang W."/>
            <person name="Nel W.J."/>
            <person name="Swalarsk-Parry B.S."/>
            <person name="Vaghefi N."/>
            <person name="Wilken P.M."/>
            <person name="An Z."/>
            <person name="de Beer Z.W."/>
            <person name="De Vos L."/>
            <person name="Chen L."/>
            <person name="Duong T.A."/>
            <person name="Gao Y."/>
            <person name="Hammerbacher A."/>
            <person name="Kikkert J.R."/>
            <person name="Li Y."/>
            <person name="Li H."/>
            <person name="Li K."/>
            <person name="Li Q."/>
            <person name="Liu X."/>
            <person name="Ma X."/>
            <person name="Naidoo K."/>
            <person name="Pethybridge S.J."/>
            <person name="Sun J."/>
            <person name="Steenkamp E.T."/>
            <person name="van der Nest M.A."/>
            <person name="van Wyk S."/>
            <person name="Wingfield M.J."/>
            <person name="Xiong C."/>
            <person name="Yue Q."/>
            <person name="Zhang X."/>
        </authorList>
    </citation>
    <scope>NUCLEOTIDE SEQUENCE [LARGE SCALE GENOMIC DNA]</scope>
    <source>
        <strain evidence="6 7">BP5796</strain>
    </source>
</reference>
<dbReference type="Gene3D" id="3.50.50.60">
    <property type="entry name" value="FAD/NAD(P)-binding domain"/>
    <property type="match status" value="1"/>
</dbReference>
<dbReference type="GO" id="GO:0071949">
    <property type="term" value="F:FAD binding"/>
    <property type="evidence" value="ECO:0007669"/>
    <property type="project" value="InterPro"/>
</dbReference>
<dbReference type="InterPro" id="IPR002938">
    <property type="entry name" value="FAD-bd"/>
</dbReference>
<sequence>MTEPLPPFRALIIGGSVAGLTLAHAFSRLNIDFVLLEARESIAPDVGQSIIIAANGARILDQLGLQDGIDQMGQALKEFVLRRSDGRVVSRADWPTVVAERLGYDQIIIERKAFLSHLYNSLSPAAKSKIHTSTRVTSITSTPEDVTVLCTNGSSYKGHVVIGADGVRSIVRNEMRRHAAAKGCADLFKNDLNSLTATYSCLFGISSARAGLEIGGMHSTADIDRSSLLFIGKDNLLLWFFISKMDRTYAESEIPRLDQRRAEELVKRHSDFQLIEGVNLATLWEERTTWSYLPLEEAVNERWSFERFVCAGDAVHKMTPNFGQGGNQAIESVAVLTNTLASLLQESPSPSLPSLASALQTYESLRKKRANTITRLSNLVTREDALSELKYTLRLLYLRPKFDNQLGDMATKLQAAAPVLEGFEIPTRGRSKGWASGNEGARASADLAQALDFSDGQPSSTRTGRMSGCLAHQAGPGYLATGSC</sequence>